<gene>
    <name evidence="1" type="ORF">MJO28_006958</name>
</gene>
<name>A0ACC0ECP0_9BASI</name>
<evidence type="ECO:0000313" key="1">
    <source>
        <dbReference type="EMBL" id="KAI7951274.1"/>
    </source>
</evidence>
<reference evidence="1 2" key="3">
    <citation type="journal article" date="2022" name="Microbiol. Spectr.">
        <title>Folding features and dynamics of 3D genome architecture in plant fungal pathogens.</title>
        <authorList>
            <person name="Xia C."/>
        </authorList>
    </citation>
    <scope>NUCLEOTIDE SEQUENCE [LARGE SCALE GENOMIC DNA]</scope>
    <source>
        <strain evidence="1 2">93-210</strain>
    </source>
</reference>
<organism evidence="1 2">
    <name type="scientific">Puccinia striiformis f. sp. tritici</name>
    <dbReference type="NCBI Taxonomy" id="168172"/>
    <lineage>
        <taxon>Eukaryota</taxon>
        <taxon>Fungi</taxon>
        <taxon>Dikarya</taxon>
        <taxon>Basidiomycota</taxon>
        <taxon>Pucciniomycotina</taxon>
        <taxon>Pucciniomycetes</taxon>
        <taxon>Pucciniales</taxon>
        <taxon>Pucciniaceae</taxon>
        <taxon>Puccinia</taxon>
    </lineage>
</organism>
<dbReference type="Proteomes" id="UP001060170">
    <property type="component" value="Chromosome 7"/>
</dbReference>
<dbReference type="EMBL" id="CM045871">
    <property type="protein sequence ID" value="KAI7951274.1"/>
    <property type="molecule type" value="Genomic_DNA"/>
</dbReference>
<comment type="caution">
    <text evidence="1">The sequence shown here is derived from an EMBL/GenBank/DDBJ whole genome shotgun (WGS) entry which is preliminary data.</text>
</comment>
<keyword evidence="2" id="KW-1185">Reference proteome</keyword>
<reference evidence="2" key="2">
    <citation type="journal article" date="2018" name="Mol. Plant Microbe Interact.">
        <title>Genome sequence resources for the wheat stripe rust pathogen (Puccinia striiformis f. sp. tritici) and the barley stripe rust pathogen (Puccinia striiformis f. sp. hordei).</title>
        <authorList>
            <person name="Xia C."/>
            <person name="Wang M."/>
            <person name="Yin C."/>
            <person name="Cornejo O.E."/>
            <person name="Hulbert S.H."/>
            <person name="Chen X."/>
        </authorList>
    </citation>
    <scope>NUCLEOTIDE SEQUENCE [LARGE SCALE GENOMIC DNA]</scope>
    <source>
        <strain evidence="2">93-210</strain>
    </source>
</reference>
<accession>A0ACC0ECP0</accession>
<evidence type="ECO:0000313" key="2">
    <source>
        <dbReference type="Proteomes" id="UP001060170"/>
    </source>
</evidence>
<reference evidence="2" key="1">
    <citation type="journal article" date="2018" name="BMC Genomics">
        <title>Genomic insights into host adaptation between the wheat stripe rust pathogen (Puccinia striiformis f. sp. tritici) and the barley stripe rust pathogen (Puccinia striiformis f. sp. hordei).</title>
        <authorList>
            <person name="Xia C."/>
            <person name="Wang M."/>
            <person name="Yin C."/>
            <person name="Cornejo O.E."/>
            <person name="Hulbert S.H."/>
            <person name="Chen X."/>
        </authorList>
    </citation>
    <scope>NUCLEOTIDE SEQUENCE [LARGE SCALE GENOMIC DNA]</scope>
    <source>
        <strain evidence="2">93-210</strain>
    </source>
</reference>
<sequence length="810" mass="91262">MDDSANNLVASLNNLPALLTSKSSDGYESEQSHLRNQSPTDLRSFFDSSSLTRLTRRLSLTVSTTCPRGCMSTQRALVGWDWLNIEGKNSPYGKRLAQPIMGKTKKETGDDADSRKALEICKNLQALKMTPKEFMITFLTSKNSDLASRRRLWTIDNGHAIRVLVQNNQRLERSAKGHWQSSQSVKPEFFSEAAKIGRESTLIKDEMPFLYGILMGMLEEGATPNIEEEEDTVKTPGDLLAPSEQAEGNPDRAEAEDLSEAPLGPSGTVHPPADAFEAQLLEGEGYTYIPELLAGSNNLCAAFVYQKSPTQCIPALQFPPVCSDRRDGASERLPSQAGADQLKADSHRGVEDSVDNLDIEEKVHMASVENRTMMFHGTWGYVQLPCKSLLDTLDRSELNMAVYRNAIKDIPTMSINPNLFMPSPEAEDHYYSVWTSQIAQVMKDYIALPSHSDGAISTEPPVLDQISCEIPSIFMLKLMDESDNSAEGIGQVLESVQEQSGLSAQEFSSRLQPMDGDLGTIQNFNSIRDLRHPSAYSEHSFNNKDVGVWQYLEALGIPHEKVIQKKDFTLMLQQMELVHKATLYHCLRMVMKTEKHKVNLEREKIATGAWNSIILECYERFCSPRSRHEAAKESCPKLHNLLVRMQEFSTVVEANNAMKAGDIGRLINIWKMWSVMSQSLKGLTHYASYLPRLVLLLTEILPASLSKLLRHNMLFSPSGRPNHFVAKDRYLENMNYWLKFFFNRGGVGTEVQRLKNLFSLNIVLLRAMFHSLQIDSGKQRIHQSKKNKFDRQTLQLFTQMANNLDILDIN</sequence>
<proteinExistence type="predicted"/>
<protein>
    <submittedName>
        <fullName evidence="1">Uncharacterized protein</fullName>
    </submittedName>
</protein>